<feature type="domain" description="SF4 helicase" evidence="15">
    <location>
        <begin position="175"/>
        <end position="442"/>
    </location>
</feature>
<dbReference type="Pfam" id="PF03796">
    <property type="entry name" value="DnaB_C"/>
    <property type="match status" value="1"/>
</dbReference>
<dbReference type="PROSITE" id="PS50162">
    <property type="entry name" value="RECA_2"/>
    <property type="match status" value="1"/>
</dbReference>
<feature type="region of interest" description="Disordered" evidence="13">
    <location>
        <begin position="443"/>
        <end position="472"/>
    </location>
</feature>
<dbReference type="GO" id="GO:0016887">
    <property type="term" value="F:ATP hydrolysis activity"/>
    <property type="evidence" value="ECO:0007669"/>
    <property type="project" value="RHEA"/>
</dbReference>
<evidence type="ECO:0000256" key="6">
    <source>
        <dbReference type="ARBA" id="ARBA00022806"/>
    </source>
</evidence>
<dbReference type="Gene3D" id="3.40.50.300">
    <property type="entry name" value="P-loop containing nucleotide triphosphate hydrolases"/>
    <property type="match status" value="1"/>
</dbReference>
<keyword evidence="5 12" id="KW-0378">Hydrolase</keyword>
<dbReference type="InterPro" id="IPR007694">
    <property type="entry name" value="DNA_helicase_DnaB-like_C"/>
</dbReference>
<comment type="similarity">
    <text evidence="1 12">Belongs to the helicase family. DnaB subfamily.</text>
</comment>
<evidence type="ECO:0000259" key="15">
    <source>
        <dbReference type="PROSITE" id="PS51199"/>
    </source>
</evidence>
<evidence type="ECO:0000256" key="5">
    <source>
        <dbReference type="ARBA" id="ARBA00022801"/>
    </source>
</evidence>
<keyword evidence="2 12" id="KW-0639">Primosome</keyword>
<dbReference type="CDD" id="cd00984">
    <property type="entry name" value="DnaB_C"/>
    <property type="match status" value="1"/>
</dbReference>
<evidence type="ECO:0000256" key="13">
    <source>
        <dbReference type="SAM" id="MobiDB-lite"/>
    </source>
</evidence>
<proteinExistence type="inferred from homology"/>
<dbReference type="SUPFAM" id="SSF48024">
    <property type="entry name" value="N-terminal domain of DnaB helicase"/>
    <property type="match status" value="1"/>
</dbReference>
<keyword evidence="8 12" id="KW-0238">DNA-binding</keyword>
<evidence type="ECO:0000256" key="8">
    <source>
        <dbReference type="ARBA" id="ARBA00023125"/>
    </source>
</evidence>
<gene>
    <name evidence="16" type="ORF">SAMN06269117_1093</name>
</gene>
<dbReference type="InterPro" id="IPR020588">
    <property type="entry name" value="RecA_ATP-bd"/>
</dbReference>
<dbReference type="GO" id="GO:0006281">
    <property type="term" value="P:DNA repair"/>
    <property type="evidence" value="ECO:0007669"/>
    <property type="project" value="InterPro"/>
</dbReference>
<dbReference type="InterPro" id="IPR016136">
    <property type="entry name" value="DNA_helicase_N/primase_C"/>
</dbReference>
<reference evidence="16 17" key="1">
    <citation type="submission" date="2017-05" db="EMBL/GenBank/DDBJ databases">
        <authorList>
            <person name="Varghese N."/>
            <person name="Submissions S."/>
        </authorList>
    </citation>
    <scope>NUCLEOTIDE SEQUENCE [LARGE SCALE GENOMIC DNA]</scope>
    <source>
        <strain evidence="16 17">DSM 16304</strain>
    </source>
</reference>
<dbReference type="InterPro" id="IPR007692">
    <property type="entry name" value="DNA_helicase_DnaB"/>
</dbReference>
<evidence type="ECO:0000259" key="14">
    <source>
        <dbReference type="PROSITE" id="PS50162"/>
    </source>
</evidence>
<dbReference type="GO" id="GO:0006269">
    <property type="term" value="P:DNA replication, synthesis of primer"/>
    <property type="evidence" value="ECO:0007669"/>
    <property type="project" value="UniProtKB-UniRule"/>
</dbReference>
<keyword evidence="17" id="KW-1185">Reference proteome</keyword>
<dbReference type="PROSITE" id="PS51199">
    <property type="entry name" value="SF4_HELICASE"/>
    <property type="match status" value="1"/>
</dbReference>
<evidence type="ECO:0000256" key="9">
    <source>
        <dbReference type="ARBA" id="ARBA00023235"/>
    </source>
</evidence>
<dbReference type="InterPro" id="IPR036185">
    <property type="entry name" value="DNA_heli_DnaB-like_N_sf"/>
</dbReference>
<evidence type="ECO:0000313" key="16">
    <source>
        <dbReference type="EMBL" id="SMO52498.1"/>
    </source>
</evidence>
<keyword evidence="4 12" id="KW-0547">Nucleotide-binding</keyword>
<dbReference type="Pfam" id="PF00772">
    <property type="entry name" value="DnaB"/>
    <property type="match status" value="1"/>
</dbReference>
<dbReference type="OrthoDB" id="9773982at2"/>
<keyword evidence="9" id="KW-0413">Isomerase</keyword>
<feature type="domain" description="RecA family profile 1" evidence="14">
    <location>
        <begin position="178"/>
        <end position="358"/>
    </location>
</feature>
<sequence length="482" mass="54728">MSKLFDLEAEYSVLGTMIVQPSYSFRGVELLNPEDFFKEEHRNLFRFVRDLIAEGYTESQLNEISFKDELEKRGLLEKVGGENYLLLLIEYALENYEKFESACKIVKDKSLLRRIVRVGKRINELVEETPDPELLIETLEKEVFSLSEDRVTNSLVHVGDVIPEIISQIEELASRREVVTGLPTGFFQLDQMTSGLQQSDLIILAARPSMGKTAFALSIAYNVAVREGKTVAFFSLEMSKEQLITRLMAQDAKIPLHKIRSGFLKPQEIDLLLKSADKISQAPIFIDDTPGISILEMRAKARRLLAEKGLDLIIVDYLQLMKGVKRTESRQQEVSEISRSLKGLAKELNVPVIALSQLSRQVEHRADKRPQLSDLRESGSLEQDADIVLFIHRPEVYKKNPDPEEQGIAEIIIAKQRNGPIGTVRLAFIKDLTRFENEEPEAVKVETSLPESSEEAVPSFSDEEPFTDLGDFSFDDDELFEF</sequence>
<evidence type="ECO:0000256" key="10">
    <source>
        <dbReference type="ARBA" id="ARBA00048954"/>
    </source>
</evidence>
<evidence type="ECO:0000256" key="11">
    <source>
        <dbReference type="NCBIfam" id="TIGR00665"/>
    </source>
</evidence>
<dbReference type="RefSeq" id="WP_142935031.1">
    <property type="nucleotide sequence ID" value="NZ_FXTM01000009.1"/>
</dbReference>
<evidence type="ECO:0000256" key="12">
    <source>
        <dbReference type="RuleBase" id="RU362085"/>
    </source>
</evidence>
<dbReference type="InterPro" id="IPR027417">
    <property type="entry name" value="P-loop_NTPase"/>
</dbReference>
<dbReference type="AlphaFoldDB" id="A0A521BZE9"/>
<evidence type="ECO:0000256" key="4">
    <source>
        <dbReference type="ARBA" id="ARBA00022741"/>
    </source>
</evidence>
<evidence type="ECO:0000256" key="2">
    <source>
        <dbReference type="ARBA" id="ARBA00022515"/>
    </source>
</evidence>
<dbReference type="EMBL" id="FXTM01000009">
    <property type="protein sequence ID" value="SMO52498.1"/>
    <property type="molecule type" value="Genomic_DNA"/>
</dbReference>
<evidence type="ECO:0000313" key="17">
    <source>
        <dbReference type="Proteomes" id="UP000317315"/>
    </source>
</evidence>
<dbReference type="GO" id="GO:0003677">
    <property type="term" value="F:DNA binding"/>
    <property type="evidence" value="ECO:0007669"/>
    <property type="project" value="UniProtKB-UniRule"/>
</dbReference>
<dbReference type="GO" id="GO:0005829">
    <property type="term" value="C:cytosol"/>
    <property type="evidence" value="ECO:0007669"/>
    <property type="project" value="TreeGrafter"/>
</dbReference>
<comment type="catalytic activity">
    <reaction evidence="10 12">
        <text>ATP + H2O = ADP + phosphate + H(+)</text>
        <dbReference type="Rhea" id="RHEA:13065"/>
        <dbReference type="ChEBI" id="CHEBI:15377"/>
        <dbReference type="ChEBI" id="CHEBI:15378"/>
        <dbReference type="ChEBI" id="CHEBI:30616"/>
        <dbReference type="ChEBI" id="CHEBI:43474"/>
        <dbReference type="ChEBI" id="CHEBI:456216"/>
        <dbReference type="EC" id="5.6.2.3"/>
    </reaction>
</comment>
<dbReference type="InterPro" id="IPR007693">
    <property type="entry name" value="DNA_helicase_DnaB-like_N"/>
</dbReference>
<name>A0A521BZE9_9BACT</name>
<evidence type="ECO:0000256" key="3">
    <source>
        <dbReference type="ARBA" id="ARBA00022705"/>
    </source>
</evidence>
<keyword evidence="3 12" id="KW-0235">DNA replication</keyword>
<dbReference type="Proteomes" id="UP000317315">
    <property type="component" value="Unassembled WGS sequence"/>
</dbReference>
<dbReference type="SUPFAM" id="SSF52540">
    <property type="entry name" value="P-loop containing nucleoside triphosphate hydrolases"/>
    <property type="match status" value="1"/>
</dbReference>
<dbReference type="FunFam" id="3.40.50.300:FF:000076">
    <property type="entry name" value="Replicative DNA helicase"/>
    <property type="match status" value="1"/>
</dbReference>
<protein>
    <recommendedName>
        <fullName evidence="11 12">Replicative DNA helicase</fullName>
        <ecNumber evidence="11 12">5.6.2.3</ecNumber>
    </recommendedName>
</protein>
<dbReference type="PANTHER" id="PTHR30153:SF2">
    <property type="entry name" value="REPLICATIVE DNA HELICASE"/>
    <property type="match status" value="1"/>
</dbReference>
<dbReference type="GO" id="GO:0043139">
    <property type="term" value="F:5'-3' DNA helicase activity"/>
    <property type="evidence" value="ECO:0007669"/>
    <property type="project" value="UniProtKB-EC"/>
</dbReference>
<dbReference type="GO" id="GO:0005524">
    <property type="term" value="F:ATP binding"/>
    <property type="evidence" value="ECO:0007669"/>
    <property type="project" value="UniProtKB-UniRule"/>
</dbReference>
<keyword evidence="7 12" id="KW-0067">ATP-binding</keyword>
<organism evidence="16 17">
    <name type="scientific">Balnearium lithotrophicum</name>
    <dbReference type="NCBI Taxonomy" id="223788"/>
    <lineage>
        <taxon>Bacteria</taxon>
        <taxon>Pseudomonadati</taxon>
        <taxon>Aquificota</taxon>
        <taxon>Aquificia</taxon>
        <taxon>Desulfurobacteriales</taxon>
        <taxon>Desulfurobacteriaceae</taxon>
        <taxon>Balnearium</taxon>
    </lineage>
</organism>
<comment type="function">
    <text evidence="12">The main replicative DNA helicase, it participates in initiation and elongation during chromosome replication. Travels ahead of the DNA replisome, separating dsDNA into templates for DNA synthesis. A processive ATP-dependent 5'-3' DNA helicase it has DNA-dependent ATPase activity.</text>
</comment>
<dbReference type="GO" id="GO:0140664">
    <property type="term" value="F:ATP-dependent DNA damage sensor activity"/>
    <property type="evidence" value="ECO:0007669"/>
    <property type="project" value="InterPro"/>
</dbReference>
<dbReference type="EC" id="5.6.2.3" evidence="11 12"/>
<dbReference type="GO" id="GO:0042802">
    <property type="term" value="F:identical protein binding"/>
    <property type="evidence" value="ECO:0007669"/>
    <property type="project" value="UniProtKB-ARBA"/>
</dbReference>
<dbReference type="PANTHER" id="PTHR30153">
    <property type="entry name" value="REPLICATIVE DNA HELICASE DNAB"/>
    <property type="match status" value="1"/>
</dbReference>
<dbReference type="Gene3D" id="1.10.860.10">
    <property type="entry name" value="DNAb Helicase, Chain A"/>
    <property type="match status" value="1"/>
</dbReference>
<dbReference type="GO" id="GO:1990077">
    <property type="term" value="C:primosome complex"/>
    <property type="evidence" value="ECO:0007669"/>
    <property type="project" value="UniProtKB-UniRule"/>
</dbReference>
<dbReference type="SMART" id="SM00382">
    <property type="entry name" value="AAA"/>
    <property type="match status" value="1"/>
</dbReference>
<keyword evidence="6 12" id="KW-0347">Helicase</keyword>
<dbReference type="InterPro" id="IPR003593">
    <property type="entry name" value="AAA+_ATPase"/>
</dbReference>
<accession>A0A521BZE9</accession>
<evidence type="ECO:0000256" key="7">
    <source>
        <dbReference type="ARBA" id="ARBA00022840"/>
    </source>
</evidence>
<dbReference type="NCBIfam" id="TIGR00665">
    <property type="entry name" value="DnaB"/>
    <property type="match status" value="1"/>
</dbReference>
<evidence type="ECO:0000256" key="1">
    <source>
        <dbReference type="ARBA" id="ARBA00008428"/>
    </source>
</evidence>